<reference evidence="2" key="1">
    <citation type="submission" date="2019-08" db="EMBL/GenBank/DDBJ databases">
        <authorList>
            <person name="Kucharzyk K."/>
            <person name="Murdoch R.W."/>
            <person name="Higgins S."/>
            <person name="Loffler F."/>
        </authorList>
    </citation>
    <scope>NUCLEOTIDE SEQUENCE</scope>
</reference>
<name>A0A645J169_9ZZZZ</name>
<feature type="region of interest" description="Disordered" evidence="1">
    <location>
        <begin position="1"/>
        <end position="27"/>
    </location>
</feature>
<comment type="caution">
    <text evidence="2">The sequence shown here is derived from an EMBL/GenBank/DDBJ whole genome shotgun (WGS) entry which is preliminary data.</text>
</comment>
<accession>A0A645J169</accession>
<evidence type="ECO:0000313" key="2">
    <source>
        <dbReference type="EMBL" id="MPN56910.1"/>
    </source>
</evidence>
<sequence length="104" mass="11268">MNAVLSEQRMVAGHQGEQPTFTPAGFGLHRVDPDAAAHHRGRIAGEVEIGQRRDVIRVGVADEVRQRFVADFGIDLCLQQASDAIPGQIGRRGSGQVLLDDRAQ</sequence>
<dbReference type="EMBL" id="VSSQ01127818">
    <property type="protein sequence ID" value="MPN56910.1"/>
    <property type="molecule type" value="Genomic_DNA"/>
</dbReference>
<proteinExistence type="predicted"/>
<evidence type="ECO:0000256" key="1">
    <source>
        <dbReference type="SAM" id="MobiDB-lite"/>
    </source>
</evidence>
<organism evidence="2">
    <name type="scientific">bioreactor metagenome</name>
    <dbReference type="NCBI Taxonomy" id="1076179"/>
    <lineage>
        <taxon>unclassified sequences</taxon>
        <taxon>metagenomes</taxon>
        <taxon>ecological metagenomes</taxon>
    </lineage>
</organism>
<protein>
    <submittedName>
        <fullName evidence="2">Uncharacterized protein</fullName>
    </submittedName>
</protein>
<dbReference type="AlphaFoldDB" id="A0A645J169"/>
<gene>
    <name evidence="2" type="ORF">SDC9_204603</name>
</gene>